<dbReference type="PANTHER" id="PTHR48079:SF6">
    <property type="entry name" value="NAD(P)-BINDING DOMAIN-CONTAINING PROTEIN-RELATED"/>
    <property type="match status" value="1"/>
</dbReference>
<name>A0A6L7F3J2_9ACTN</name>
<sequence length="370" mass="38886">MNPWEDGPDRRRHVVVTGASGNVGRSVVAELTAAGHRVTGLCRRPPGPVPGGDPGADRVAWRAVDLTDDGALPVLRSTFAETDAVVHLAWGFQPSHRLDLLEELGVGGTRRVAQTALEAGVPHLVHMSSVGVYSPRTSDEPVDESYPREGVPTSPYSRHKAAAERLLDGLEQVAGGATTITRLRPGIVGQRVAGSALLRYAVPGLVPAWVLGFVPVLPIDRRLEVQLVHAEDVADAVRRVVETGAGGAFNLVTAPPITAADVAAALDATPVHVPAAALRAVVSGAWKARVEQLDPGWIDLAWSVPLLSSARATDELGWHPRHQGHAVLDEVVEGLVTAASGGSPVLRPRTVLGTVRAALHDGPVHRRAAP</sequence>
<feature type="region of interest" description="Disordered" evidence="1">
    <location>
        <begin position="132"/>
        <end position="155"/>
    </location>
</feature>
<dbReference type="EMBL" id="WUEK01000015">
    <property type="protein sequence ID" value="MXG91785.1"/>
    <property type="molecule type" value="Genomic_DNA"/>
</dbReference>
<comment type="caution">
    <text evidence="3">The sequence shown here is derived from an EMBL/GenBank/DDBJ whole genome shotgun (WGS) entry which is preliminary data.</text>
</comment>
<dbReference type="GO" id="GO:0004029">
    <property type="term" value="F:aldehyde dehydrogenase (NAD+) activity"/>
    <property type="evidence" value="ECO:0007669"/>
    <property type="project" value="TreeGrafter"/>
</dbReference>
<dbReference type="RefSeq" id="WP_160879721.1">
    <property type="nucleotide sequence ID" value="NZ_WUEK01000015.1"/>
</dbReference>
<dbReference type="InterPro" id="IPR036291">
    <property type="entry name" value="NAD(P)-bd_dom_sf"/>
</dbReference>
<evidence type="ECO:0000313" key="3">
    <source>
        <dbReference type="EMBL" id="MXG91785.1"/>
    </source>
</evidence>
<dbReference type="Proteomes" id="UP000473325">
    <property type="component" value="Unassembled WGS sequence"/>
</dbReference>
<feature type="domain" description="NAD-dependent epimerase/dehydratase" evidence="2">
    <location>
        <begin position="14"/>
        <end position="250"/>
    </location>
</feature>
<dbReference type="Gene3D" id="3.40.50.720">
    <property type="entry name" value="NAD(P)-binding Rossmann-like Domain"/>
    <property type="match status" value="1"/>
</dbReference>
<proteinExistence type="predicted"/>
<protein>
    <submittedName>
        <fullName evidence="3">NAD-dependent epimerase/dehydratase family protein</fullName>
    </submittedName>
</protein>
<dbReference type="AlphaFoldDB" id="A0A6L7F3J2"/>
<organism evidence="3 4">
    <name type="scientific">Nocardioides flavescens</name>
    <dbReference type="NCBI Taxonomy" id="2691959"/>
    <lineage>
        <taxon>Bacteria</taxon>
        <taxon>Bacillati</taxon>
        <taxon>Actinomycetota</taxon>
        <taxon>Actinomycetes</taxon>
        <taxon>Propionibacteriales</taxon>
        <taxon>Nocardioidaceae</taxon>
        <taxon>Nocardioides</taxon>
    </lineage>
</organism>
<dbReference type="InterPro" id="IPR001509">
    <property type="entry name" value="Epimerase_deHydtase"/>
</dbReference>
<dbReference type="InterPro" id="IPR051783">
    <property type="entry name" value="NAD(P)-dependent_oxidoreduct"/>
</dbReference>
<evidence type="ECO:0000259" key="2">
    <source>
        <dbReference type="Pfam" id="PF01370"/>
    </source>
</evidence>
<gene>
    <name evidence="3" type="ORF">GRQ65_19770</name>
</gene>
<reference evidence="3 4" key="1">
    <citation type="submission" date="2019-12" db="EMBL/GenBank/DDBJ databases">
        <authorList>
            <person name="Kun Z."/>
        </authorList>
    </citation>
    <scope>NUCLEOTIDE SEQUENCE [LARGE SCALE GENOMIC DNA]</scope>
    <source>
        <strain evidence="3 4">YIM 123512</strain>
    </source>
</reference>
<accession>A0A6L7F3J2</accession>
<evidence type="ECO:0000313" key="4">
    <source>
        <dbReference type="Proteomes" id="UP000473325"/>
    </source>
</evidence>
<dbReference type="Pfam" id="PF01370">
    <property type="entry name" value="Epimerase"/>
    <property type="match status" value="1"/>
</dbReference>
<keyword evidence="4" id="KW-1185">Reference proteome</keyword>
<dbReference type="GO" id="GO:0005737">
    <property type="term" value="C:cytoplasm"/>
    <property type="evidence" value="ECO:0007669"/>
    <property type="project" value="TreeGrafter"/>
</dbReference>
<dbReference type="PANTHER" id="PTHR48079">
    <property type="entry name" value="PROTEIN YEEZ"/>
    <property type="match status" value="1"/>
</dbReference>
<evidence type="ECO:0000256" key="1">
    <source>
        <dbReference type="SAM" id="MobiDB-lite"/>
    </source>
</evidence>
<dbReference type="SUPFAM" id="SSF51735">
    <property type="entry name" value="NAD(P)-binding Rossmann-fold domains"/>
    <property type="match status" value="1"/>
</dbReference>